<evidence type="ECO:0000313" key="4">
    <source>
        <dbReference type="EMBL" id="RYQ86212.1"/>
    </source>
</evidence>
<evidence type="ECO:0000259" key="3">
    <source>
        <dbReference type="PROSITE" id="PS50158"/>
    </source>
</evidence>
<dbReference type="Proteomes" id="UP000289738">
    <property type="component" value="Chromosome B10"/>
</dbReference>
<organism evidence="4 5">
    <name type="scientific">Arachis hypogaea</name>
    <name type="common">Peanut</name>
    <dbReference type="NCBI Taxonomy" id="3818"/>
    <lineage>
        <taxon>Eukaryota</taxon>
        <taxon>Viridiplantae</taxon>
        <taxon>Streptophyta</taxon>
        <taxon>Embryophyta</taxon>
        <taxon>Tracheophyta</taxon>
        <taxon>Spermatophyta</taxon>
        <taxon>Magnoliopsida</taxon>
        <taxon>eudicotyledons</taxon>
        <taxon>Gunneridae</taxon>
        <taxon>Pentapetalae</taxon>
        <taxon>rosids</taxon>
        <taxon>fabids</taxon>
        <taxon>Fabales</taxon>
        <taxon>Fabaceae</taxon>
        <taxon>Papilionoideae</taxon>
        <taxon>50 kb inversion clade</taxon>
        <taxon>dalbergioids sensu lato</taxon>
        <taxon>Dalbergieae</taxon>
        <taxon>Pterocarpus clade</taxon>
        <taxon>Arachis</taxon>
    </lineage>
</organism>
<keyword evidence="5" id="KW-1185">Reference proteome</keyword>
<dbReference type="AlphaFoldDB" id="A0A444X976"/>
<evidence type="ECO:0000256" key="2">
    <source>
        <dbReference type="SAM" id="MobiDB-lite"/>
    </source>
</evidence>
<comment type="caution">
    <text evidence="4">The sequence shown here is derived from an EMBL/GenBank/DDBJ whole genome shotgun (WGS) entry which is preliminary data.</text>
</comment>
<dbReference type="GO" id="GO:0003676">
    <property type="term" value="F:nucleic acid binding"/>
    <property type="evidence" value="ECO:0007669"/>
    <property type="project" value="InterPro"/>
</dbReference>
<keyword evidence="1" id="KW-0863">Zinc-finger</keyword>
<feature type="region of interest" description="Disordered" evidence="2">
    <location>
        <begin position="89"/>
        <end position="180"/>
    </location>
</feature>
<evidence type="ECO:0000313" key="5">
    <source>
        <dbReference type="Proteomes" id="UP000289738"/>
    </source>
</evidence>
<dbReference type="EMBL" id="SDMP01000020">
    <property type="protein sequence ID" value="RYQ86212.1"/>
    <property type="molecule type" value="Genomic_DNA"/>
</dbReference>
<feature type="compositionally biased region" description="Polar residues" evidence="2">
    <location>
        <begin position="1"/>
        <end position="12"/>
    </location>
</feature>
<sequence length="180" mass="19860">MAAYNTTYQHNINPVPRYPPLPSHYKTPIGKPTKKRRKERNEVRPNPNPYKLKKRYGTIICKYCGESGHNSRSCQKKFHDMADEVAAIEAEEANPNDASTAPRPKSNHVVSTETMNAASPAMRERFQQFMPTPSLRQQPKPGPRPSKLVPRGVLGRTNGPAAPTDQGGPSRGGVMQGSAT</sequence>
<dbReference type="GO" id="GO:0008270">
    <property type="term" value="F:zinc ion binding"/>
    <property type="evidence" value="ECO:0007669"/>
    <property type="project" value="UniProtKB-KW"/>
</dbReference>
<keyword evidence="1" id="KW-0862">Zinc</keyword>
<feature type="compositionally biased region" description="Polar residues" evidence="2">
    <location>
        <begin position="108"/>
        <end position="117"/>
    </location>
</feature>
<feature type="compositionally biased region" description="Gly residues" evidence="2">
    <location>
        <begin position="169"/>
        <end position="180"/>
    </location>
</feature>
<name>A0A444X976_ARAHY</name>
<dbReference type="InterPro" id="IPR001878">
    <property type="entry name" value="Znf_CCHC"/>
</dbReference>
<dbReference type="PROSITE" id="PS50158">
    <property type="entry name" value="ZF_CCHC"/>
    <property type="match status" value="1"/>
</dbReference>
<feature type="region of interest" description="Disordered" evidence="2">
    <location>
        <begin position="1"/>
        <end position="51"/>
    </location>
</feature>
<evidence type="ECO:0000256" key="1">
    <source>
        <dbReference type="PROSITE-ProRule" id="PRU00047"/>
    </source>
</evidence>
<proteinExistence type="predicted"/>
<gene>
    <name evidence="4" type="ORF">Ahy_B10g105900</name>
</gene>
<dbReference type="SUPFAM" id="SSF57756">
    <property type="entry name" value="Retrovirus zinc finger-like domains"/>
    <property type="match status" value="1"/>
</dbReference>
<dbReference type="InterPro" id="IPR036875">
    <property type="entry name" value="Znf_CCHC_sf"/>
</dbReference>
<feature type="domain" description="CCHC-type" evidence="3">
    <location>
        <begin position="61"/>
        <end position="76"/>
    </location>
</feature>
<keyword evidence="1" id="KW-0479">Metal-binding</keyword>
<reference evidence="4 5" key="1">
    <citation type="submission" date="2019-01" db="EMBL/GenBank/DDBJ databases">
        <title>Sequencing of cultivated peanut Arachis hypogaea provides insights into genome evolution and oil improvement.</title>
        <authorList>
            <person name="Chen X."/>
        </authorList>
    </citation>
    <scope>NUCLEOTIDE SEQUENCE [LARGE SCALE GENOMIC DNA]</scope>
    <source>
        <strain evidence="5">cv. Fuhuasheng</strain>
        <tissue evidence="4">Leaves</tissue>
    </source>
</reference>
<accession>A0A444X976</accession>
<protein>
    <recommendedName>
        <fullName evidence="3">CCHC-type domain-containing protein</fullName>
    </recommendedName>
</protein>